<dbReference type="EMBL" id="JBHSED010000065">
    <property type="protein sequence ID" value="MFC4306583.1"/>
    <property type="molecule type" value="Genomic_DNA"/>
</dbReference>
<dbReference type="PANTHER" id="PTHR30614:SF0">
    <property type="entry name" value="L-CYSTINE TRANSPORT SYSTEM PERMEASE PROTEIN TCYL"/>
    <property type="match status" value="1"/>
</dbReference>
<sequence length="244" mass="26891">MAGLQELISNVGEYLVSHSFLVGALNTIKLTLAAQAVAVVLGFVLALAKMSRWKALSGMASSYIWIFRGIPVLVQLIFVFNALPQFGIKLTGFQSALLALALNEAAYMAEIVRSGLSSVGKGQQRAGRALGMNSWQRMRHIVLPQAFRIIIPPTANQFIGMLKTSAMASVVGYTDLLMTAQQTASANFNYVDTLVAAVIYYLAFTAIFTLLQTYLERKMDISRKARRSPIRLWKRRSRESHNAA</sequence>
<dbReference type="InterPro" id="IPR000515">
    <property type="entry name" value="MetI-like"/>
</dbReference>
<dbReference type="CDD" id="cd06261">
    <property type="entry name" value="TM_PBP2"/>
    <property type="match status" value="1"/>
</dbReference>
<keyword evidence="11" id="KW-1185">Reference proteome</keyword>
<dbReference type="InterPro" id="IPR043429">
    <property type="entry name" value="ArtM/GltK/GlnP/TcyL/YhdX-like"/>
</dbReference>
<comment type="caution">
    <text evidence="10">The sequence shown here is derived from an EMBL/GenBank/DDBJ whole genome shotgun (WGS) entry which is preliminary data.</text>
</comment>
<feature type="transmembrane region" description="Helical" evidence="8">
    <location>
        <begin position="60"/>
        <end position="83"/>
    </location>
</feature>
<evidence type="ECO:0000259" key="9">
    <source>
        <dbReference type="PROSITE" id="PS50928"/>
    </source>
</evidence>
<organism evidence="10 11">
    <name type="scientific">Cohnella boryungensis</name>
    <dbReference type="NCBI Taxonomy" id="768479"/>
    <lineage>
        <taxon>Bacteria</taxon>
        <taxon>Bacillati</taxon>
        <taxon>Bacillota</taxon>
        <taxon>Bacilli</taxon>
        <taxon>Bacillales</taxon>
        <taxon>Paenibacillaceae</taxon>
        <taxon>Cohnella</taxon>
    </lineage>
</organism>
<dbReference type="PANTHER" id="PTHR30614">
    <property type="entry name" value="MEMBRANE COMPONENT OF AMINO ACID ABC TRANSPORTER"/>
    <property type="match status" value="1"/>
</dbReference>
<evidence type="ECO:0000313" key="10">
    <source>
        <dbReference type="EMBL" id="MFC4306583.1"/>
    </source>
</evidence>
<name>A0ABV8SGC5_9BACL</name>
<keyword evidence="7 8" id="KW-0472">Membrane</keyword>
<evidence type="ECO:0000256" key="3">
    <source>
        <dbReference type="ARBA" id="ARBA00022475"/>
    </source>
</evidence>
<keyword evidence="6 8" id="KW-1133">Transmembrane helix</keyword>
<evidence type="ECO:0000256" key="8">
    <source>
        <dbReference type="RuleBase" id="RU363032"/>
    </source>
</evidence>
<dbReference type="NCBIfam" id="TIGR01726">
    <property type="entry name" value="HEQRo_perm_3TM"/>
    <property type="match status" value="1"/>
</dbReference>
<accession>A0ABV8SGC5</accession>
<dbReference type="InterPro" id="IPR010065">
    <property type="entry name" value="AA_ABC_transptr_permease_3TM"/>
</dbReference>
<evidence type="ECO:0000256" key="6">
    <source>
        <dbReference type="ARBA" id="ARBA00022989"/>
    </source>
</evidence>
<evidence type="ECO:0000256" key="4">
    <source>
        <dbReference type="ARBA" id="ARBA00022692"/>
    </source>
</evidence>
<evidence type="ECO:0000256" key="2">
    <source>
        <dbReference type="ARBA" id="ARBA00022448"/>
    </source>
</evidence>
<reference evidence="11" key="1">
    <citation type="journal article" date="2019" name="Int. J. Syst. Evol. Microbiol.">
        <title>The Global Catalogue of Microorganisms (GCM) 10K type strain sequencing project: providing services to taxonomists for standard genome sequencing and annotation.</title>
        <authorList>
            <consortium name="The Broad Institute Genomics Platform"/>
            <consortium name="The Broad Institute Genome Sequencing Center for Infectious Disease"/>
            <person name="Wu L."/>
            <person name="Ma J."/>
        </authorList>
    </citation>
    <scope>NUCLEOTIDE SEQUENCE [LARGE SCALE GENOMIC DNA]</scope>
    <source>
        <strain evidence="11">CGMCC 4.1641</strain>
    </source>
</reference>
<feature type="domain" description="ABC transmembrane type-1" evidence="9">
    <location>
        <begin position="24"/>
        <end position="212"/>
    </location>
</feature>
<feature type="transmembrane region" description="Helical" evidence="8">
    <location>
        <begin position="20"/>
        <end position="48"/>
    </location>
</feature>
<keyword evidence="2 8" id="KW-0813">Transport</keyword>
<dbReference type="PROSITE" id="PS50928">
    <property type="entry name" value="ABC_TM1"/>
    <property type="match status" value="1"/>
</dbReference>
<feature type="transmembrane region" description="Helical" evidence="8">
    <location>
        <begin position="194"/>
        <end position="215"/>
    </location>
</feature>
<dbReference type="SUPFAM" id="SSF161098">
    <property type="entry name" value="MetI-like"/>
    <property type="match status" value="1"/>
</dbReference>
<dbReference type="RefSeq" id="WP_204602454.1">
    <property type="nucleotide sequence ID" value="NZ_JBHSED010000065.1"/>
</dbReference>
<evidence type="ECO:0000256" key="7">
    <source>
        <dbReference type="ARBA" id="ARBA00023136"/>
    </source>
</evidence>
<evidence type="ECO:0000313" key="11">
    <source>
        <dbReference type="Proteomes" id="UP001595755"/>
    </source>
</evidence>
<protein>
    <submittedName>
        <fullName evidence="10">Amino acid ABC transporter permease</fullName>
    </submittedName>
</protein>
<proteinExistence type="inferred from homology"/>
<comment type="subcellular location">
    <subcellularLocation>
        <location evidence="1 8">Cell membrane</location>
        <topology evidence="1 8">Multi-pass membrane protein</topology>
    </subcellularLocation>
</comment>
<keyword evidence="3" id="KW-1003">Cell membrane</keyword>
<evidence type="ECO:0000256" key="5">
    <source>
        <dbReference type="ARBA" id="ARBA00022970"/>
    </source>
</evidence>
<keyword evidence="5" id="KW-0029">Amino-acid transport</keyword>
<dbReference type="Gene3D" id="1.10.3720.10">
    <property type="entry name" value="MetI-like"/>
    <property type="match status" value="1"/>
</dbReference>
<dbReference type="Proteomes" id="UP001595755">
    <property type="component" value="Unassembled WGS sequence"/>
</dbReference>
<dbReference type="Pfam" id="PF00528">
    <property type="entry name" value="BPD_transp_1"/>
    <property type="match status" value="1"/>
</dbReference>
<evidence type="ECO:0000256" key="1">
    <source>
        <dbReference type="ARBA" id="ARBA00004651"/>
    </source>
</evidence>
<dbReference type="InterPro" id="IPR035906">
    <property type="entry name" value="MetI-like_sf"/>
</dbReference>
<gene>
    <name evidence="10" type="ORF">ACFO1S_24490</name>
</gene>
<comment type="similarity">
    <text evidence="8">Belongs to the binding-protein-dependent transport system permease family.</text>
</comment>
<keyword evidence="4 8" id="KW-0812">Transmembrane</keyword>